<evidence type="ECO:0000256" key="5">
    <source>
        <dbReference type="RuleBase" id="RU363094"/>
    </source>
</evidence>
<dbReference type="InterPro" id="IPR016181">
    <property type="entry name" value="Acyl_CoA_acyltransferase"/>
</dbReference>
<evidence type="ECO:0000256" key="1">
    <source>
        <dbReference type="ARBA" id="ARBA00005395"/>
    </source>
</evidence>
<organism evidence="7 8">
    <name type="scientific">Clostridium scatologenes</name>
    <dbReference type="NCBI Taxonomy" id="1548"/>
    <lineage>
        <taxon>Bacteria</taxon>
        <taxon>Bacillati</taxon>
        <taxon>Bacillota</taxon>
        <taxon>Clostridia</taxon>
        <taxon>Eubacteriales</taxon>
        <taxon>Clostridiaceae</taxon>
        <taxon>Clostridium</taxon>
    </lineage>
</organism>
<dbReference type="Pfam" id="PF00583">
    <property type="entry name" value="Acetyltransf_1"/>
    <property type="match status" value="1"/>
</dbReference>
<keyword evidence="2 5" id="KW-0963">Cytoplasm</keyword>
<dbReference type="KEGG" id="csq:CSCA_4525"/>
<comment type="catalytic activity">
    <reaction evidence="5">
        <text>N-terminal L-alanyl-[ribosomal protein bS18] + acetyl-CoA = N-terminal N(alpha)-acetyl-L-alanyl-[ribosomal protein bS18] + CoA + H(+)</text>
        <dbReference type="Rhea" id="RHEA:43756"/>
        <dbReference type="Rhea" id="RHEA-COMP:10676"/>
        <dbReference type="Rhea" id="RHEA-COMP:10677"/>
        <dbReference type="ChEBI" id="CHEBI:15378"/>
        <dbReference type="ChEBI" id="CHEBI:57287"/>
        <dbReference type="ChEBI" id="CHEBI:57288"/>
        <dbReference type="ChEBI" id="CHEBI:64718"/>
        <dbReference type="ChEBI" id="CHEBI:83683"/>
        <dbReference type="EC" id="2.3.1.266"/>
    </reaction>
</comment>
<evidence type="ECO:0000313" key="8">
    <source>
        <dbReference type="Proteomes" id="UP000033115"/>
    </source>
</evidence>
<dbReference type="Gene3D" id="3.40.630.30">
    <property type="match status" value="1"/>
</dbReference>
<comment type="function">
    <text evidence="5">Acetylates the N-terminal alanine of ribosomal protein bS18.</text>
</comment>
<name>A0A0E3M8K7_CLOSL</name>
<dbReference type="InterPro" id="IPR000182">
    <property type="entry name" value="GNAT_dom"/>
</dbReference>
<protein>
    <recommendedName>
        <fullName evidence="5">[Ribosomal protein bS18]-alanine N-acetyltransferase</fullName>
        <ecNumber evidence="5">2.3.1.266</ecNumber>
    </recommendedName>
</protein>
<feature type="domain" description="N-acetyltransferase" evidence="6">
    <location>
        <begin position="4"/>
        <end position="149"/>
    </location>
</feature>
<dbReference type="PROSITE" id="PS51186">
    <property type="entry name" value="GNAT"/>
    <property type="match status" value="1"/>
</dbReference>
<comment type="similarity">
    <text evidence="1 5">Belongs to the acetyltransferase family. RimI subfamily.</text>
</comment>
<evidence type="ECO:0000313" key="7">
    <source>
        <dbReference type="EMBL" id="AKA71650.1"/>
    </source>
</evidence>
<comment type="subcellular location">
    <subcellularLocation>
        <location evidence="5">Cytoplasm</location>
    </subcellularLocation>
</comment>
<dbReference type="CDD" id="cd04301">
    <property type="entry name" value="NAT_SF"/>
    <property type="match status" value="1"/>
</dbReference>
<dbReference type="RefSeq" id="WP_029159499.1">
    <property type="nucleotide sequence ID" value="NZ_CP009933.1"/>
</dbReference>
<keyword evidence="8" id="KW-1185">Reference proteome</keyword>
<gene>
    <name evidence="7" type="ORF">CSCA_4525</name>
</gene>
<dbReference type="GO" id="GO:0005737">
    <property type="term" value="C:cytoplasm"/>
    <property type="evidence" value="ECO:0007669"/>
    <property type="project" value="UniProtKB-SubCell"/>
</dbReference>
<dbReference type="SUPFAM" id="SSF55729">
    <property type="entry name" value="Acyl-CoA N-acyltransferases (Nat)"/>
    <property type="match status" value="1"/>
</dbReference>
<evidence type="ECO:0000259" key="6">
    <source>
        <dbReference type="PROSITE" id="PS51186"/>
    </source>
</evidence>
<dbReference type="InterPro" id="IPR006464">
    <property type="entry name" value="AcTrfase_RimI/Ard1"/>
</dbReference>
<dbReference type="Proteomes" id="UP000033115">
    <property type="component" value="Chromosome"/>
</dbReference>
<dbReference type="EC" id="2.3.1.266" evidence="5"/>
<evidence type="ECO:0000256" key="2">
    <source>
        <dbReference type="ARBA" id="ARBA00022490"/>
    </source>
</evidence>
<dbReference type="STRING" id="1548.CSCA_4525"/>
<keyword evidence="4" id="KW-0012">Acyltransferase</keyword>
<dbReference type="AlphaFoldDB" id="A0A0E3M8K7"/>
<evidence type="ECO:0000256" key="4">
    <source>
        <dbReference type="ARBA" id="ARBA00023315"/>
    </source>
</evidence>
<sequence length="149" mass="17026">MNNIEILSLKHEHIDSVLAIDVLSFPTPWSKTSFENEISNNKFARYVVAKKDNVIIGYAGMWLILDEGHITNVAVHPEYRGIGAGNLLLEALMEICKIEFAHNMTLEVRKSNIVAQNLYKKYGFVEEGLRKGYYADNKEDALIMWNHNV</sequence>
<dbReference type="GO" id="GO:0008999">
    <property type="term" value="F:protein-N-terminal-alanine acetyltransferase activity"/>
    <property type="evidence" value="ECO:0007669"/>
    <property type="project" value="UniProtKB-EC"/>
</dbReference>
<dbReference type="EMBL" id="CP009933">
    <property type="protein sequence ID" value="AKA71650.1"/>
    <property type="molecule type" value="Genomic_DNA"/>
</dbReference>
<dbReference type="PANTHER" id="PTHR43420:SF44">
    <property type="entry name" value="ACETYLTRANSFERASE YPEA"/>
    <property type="match status" value="1"/>
</dbReference>
<keyword evidence="3 7" id="KW-0808">Transferase</keyword>
<accession>A0A0E3M8K7</accession>
<evidence type="ECO:0000256" key="3">
    <source>
        <dbReference type="ARBA" id="ARBA00022679"/>
    </source>
</evidence>
<dbReference type="InterPro" id="IPR050680">
    <property type="entry name" value="YpeA/RimI_acetyltransf"/>
</dbReference>
<dbReference type="HOGENOM" id="CLU_013985_23_3_9"/>
<reference evidence="7 8" key="1">
    <citation type="journal article" date="2015" name="J. Biotechnol.">
        <title>Complete genome sequence of a malodorant-producing acetogen, Clostridium scatologenes ATCC 25775(T).</title>
        <authorList>
            <person name="Zhu Z."/>
            <person name="Guo T."/>
            <person name="Zheng H."/>
            <person name="Song T."/>
            <person name="Ouyang P."/>
            <person name="Xie J."/>
        </authorList>
    </citation>
    <scope>NUCLEOTIDE SEQUENCE [LARGE SCALE GENOMIC DNA]</scope>
    <source>
        <strain evidence="7 8">ATCC 25775</strain>
    </source>
</reference>
<proteinExistence type="inferred from homology"/>
<dbReference type="NCBIfam" id="TIGR01575">
    <property type="entry name" value="rimI"/>
    <property type="match status" value="1"/>
</dbReference>
<dbReference type="PANTHER" id="PTHR43420">
    <property type="entry name" value="ACETYLTRANSFERASE"/>
    <property type="match status" value="1"/>
</dbReference>